<reference evidence="5 6" key="1">
    <citation type="submission" date="2014-03" db="EMBL/GenBank/DDBJ databases">
        <title>Draft genome of the hookworm Oesophagostomum dentatum.</title>
        <authorList>
            <person name="Mitreva M."/>
        </authorList>
    </citation>
    <scope>NUCLEOTIDE SEQUENCE [LARGE SCALE GENOMIC DNA]</scope>
    <source>
        <strain evidence="5 6">OD-Hann</strain>
    </source>
</reference>
<keyword evidence="3 5" id="KW-0560">Oxidoreductase</keyword>
<evidence type="ECO:0000256" key="2">
    <source>
        <dbReference type="ARBA" id="ARBA00022525"/>
    </source>
</evidence>
<dbReference type="PANTHER" id="PTHR11475:SF4">
    <property type="entry name" value="CHORION PEROXIDASE"/>
    <property type="match status" value="1"/>
</dbReference>
<dbReference type="InterPro" id="IPR037120">
    <property type="entry name" value="Haem_peroxidase_sf_animal"/>
</dbReference>
<proteinExistence type="predicted"/>
<dbReference type="GO" id="GO:0005576">
    <property type="term" value="C:extracellular region"/>
    <property type="evidence" value="ECO:0007669"/>
    <property type="project" value="UniProtKB-SubCell"/>
</dbReference>
<dbReference type="GO" id="GO:0006979">
    <property type="term" value="P:response to oxidative stress"/>
    <property type="evidence" value="ECO:0007669"/>
    <property type="project" value="InterPro"/>
</dbReference>
<accession>A0A0B1SUG1</accession>
<keyword evidence="2" id="KW-0964">Secreted</keyword>
<dbReference type="GO" id="GO:0020037">
    <property type="term" value="F:heme binding"/>
    <property type="evidence" value="ECO:0007669"/>
    <property type="project" value="InterPro"/>
</dbReference>
<sequence length="175" mass="19818">MSIDGAVLNEFAVTFPYILWTLLPQDHFFTAFNNPNRLYTEGVLNILRHLLTTNIAKPALRVNDEVKNEFLKDSYTIGLDLISIALKRGRDHGIPSYTVVRAQCGLGKVRSFHELKEYFLDDPKVEYINNIYENVDDIDLLVGVLAEQPLKGSLFGPTMSCIAGKQFQRVGFYTS</sequence>
<dbReference type="SUPFAM" id="SSF48113">
    <property type="entry name" value="Heme-dependent peroxidases"/>
    <property type="match status" value="1"/>
</dbReference>
<evidence type="ECO:0000313" key="5">
    <source>
        <dbReference type="EMBL" id="KHJ88963.1"/>
    </source>
</evidence>
<dbReference type="PROSITE" id="PS50292">
    <property type="entry name" value="PEROXIDASE_3"/>
    <property type="match status" value="1"/>
</dbReference>
<gene>
    <name evidence="5" type="ORF">OESDEN_11230</name>
</gene>
<evidence type="ECO:0000256" key="1">
    <source>
        <dbReference type="ARBA" id="ARBA00004613"/>
    </source>
</evidence>
<dbReference type="GO" id="GO:0004601">
    <property type="term" value="F:peroxidase activity"/>
    <property type="evidence" value="ECO:0007669"/>
    <property type="project" value="UniProtKB-KW"/>
</dbReference>
<evidence type="ECO:0000256" key="3">
    <source>
        <dbReference type="ARBA" id="ARBA00022559"/>
    </source>
</evidence>
<name>A0A0B1SUG1_OESDE</name>
<organism evidence="5 6">
    <name type="scientific">Oesophagostomum dentatum</name>
    <name type="common">Nodular worm</name>
    <dbReference type="NCBI Taxonomy" id="61180"/>
    <lineage>
        <taxon>Eukaryota</taxon>
        <taxon>Metazoa</taxon>
        <taxon>Ecdysozoa</taxon>
        <taxon>Nematoda</taxon>
        <taxon>Chromadorea</taxon>
        <taxon>Rhabditida</taxon>
        <taxon>Rhabditina</taxon>
        <taxon>Rhabditomorpha</taxon>
        <taxon>Strongyloidea</taxon>
        <taxon>Strongylidae</taxon>
        <taxon>Oesophagostomum</taxon>
    </lineage>
</organism>
<protein>
    <submittedName>
        <fullName evidence="5">Animal hem peroxidase</fullName>
    </submittedName>
</protein>
<dbReference type="AlphaFoldDB" id="A0A0B1SUG1"/>
<dbReference type="Gene3D" id="1.10.640.10">
    <property type="entry name" value="Haem peroxidase domain superfamily, animal type"/>
    <property type="match status" value="1"/>
</dbReference>
<comment type="subcellular location">
    <subcellularLocation>
        <location evidence="1">Secreted</location>
    </subcellularLocation>
</comment>
<dbReference type="Pfam" id="PF03098">
    <property type="entry name" value="An_peroxidase"/>
    <property type="match status" value="1"/>
</dbReference>
<dbReference type="OrthoDB" id="823504at2759"/>
<dbReference type="InterPro" id="IPR019791">
    <property type="entry name" value="Haem_peroxidase_animal"/>
</dbReference>
<dbReference type="EMBL" id="KN554930">
    <property type="protein sequence ID" value="KHJ88963.1"/>
    <property type="molecule type" value="Genomic_DNA"/>
</dbReference>
<dbReference type="Proteomes" id="UP000053660">
    <property type="component" value="Unassembled WGS sequence"/>
</dbReference>
<keyword evidence="4" id="KW-0325">Glycoprotein</keyword>
<evidence type="ECO:0000313" key="6">
    <source>
        <dbReference type="Proteomes" id="UP000053660"/>
    </source>
</evidence>
<evidence type="ECO:0000256" key="4">
    <source>
        <dbReference type="ARBA" id="ARBA00023180"/>
    </source>
</evidence>
<dbReference type="PANTHER" id="PTHR11475">
    <property type="entry name" value="OXIDASE/PEROXIDASE"/>
    <property type="match status" value="1"/>
</dbReference>
<keyword evidence="3 5" id="KW-0575">Peroxidase</keyword>
<dbReference type="InterPro" id="IPR010255">
    <property type="entry name" value="Haem_peroxidase_sf"/>
</dbReference>
<keyword evidence="6" id="KW-1185">Reference proteome</keyword>